<evidence type="ECO:0000256" key="1">
    <source>
        <dbReference type="ARBA" id="ARBA00002841"/>
    </source>
</evidence>
<sequence length="280" mass="30714">MKRTTFVIIASFMVLAVVYPVYGQADEQIRVSGASTMFPFVAEILELHKEIHGVEFEIAAGGSGTGINNTISGASDIGMASRSISDSEKLQVEDLLVGLDTIVFVVNERNPINEISQAQLKEMYSQENVTWERFGWTNTPIVLVSKEIGRATLDLFEDFAGIKSPYREQQETPKILESAIEVGANLEVATIVGGIPNAIGYLSLGTAVELQERGMPIKILRLEGVEATTDNIVNGSYPILRELNVVYRADNEAKVQSLLELLLSDQGQEIIEKHSFIPVN</sequence>
<name>A0A1E5G4F4_9FIRM</name>
<dbReference type="EMBL" id="MIJE01000002">
    <property type="protein sequence ID" value="OEF97975.1"/>
    <property type="molecule type" value="Genomic_DNA"/>
</dbReference>
<comment type="caution">
    <text evidence="10">The sequence shown here is derived from an EMBL/GenBank/DDBJ whole genome shotgun (WGS) entry which is preliminary data.</text>
</comment>
<organism evidence="10 11">
    <name type="scientific">Desulfuribacillus alkaliarsenatis</name>
    <dbReference type="NCBI Taxonomy" id="766136"/>
    <lineage>
        <taxon>Bacteria</taxon>
        <taxon>Bacillati</taxon>
        <taxon>Bacillota</taxon>
        <taxon>Desulfuribacillia</taxon>
        <taxon>Desulfuribacillales</taxon>
        <taxon>Desulfuribacillaceae</taxon>
        <taxon>Desulfuribacillus</taxon>
    </lineage>
</organism>
<proteinExistence type="inferred from homology"/>
<dbReference type="CDD" id="cd13653">
    <property type="entry name" value="PBP2_phosphate_like_1"/>
    <property type="match status" value="1"/>
</dbReference>
<keyword evidence="8" id="KW-0449">Lipoprotein</keyword>
<feature type="domain" description="PBP" evidence="9">
    <location>
        <begin position="24"/>
        <end position="265"/>
    </location>
</feature>
<accession>A0A1E5G4F4</accession>
<dbReference type="InterPro" id="IPR024370">
    <property type="entry name" value="PBP_domain"/>
</dbReference>
<keyword evidence="11" id="KW-1185">Reference proteome</keyword>
<evidence type="ECO:0000256" key="4">
    <source>
        <dbReference type="ARBA" id="ARBA00011529"/>
    </source>
</evidence>
<dbReference type="STRING" id="766136.BHF68_12970"/>
<evidence type="ECO:0000256" key="8">
    <source>
        <dbReference type="ARBA" id="ARBA00023288"/>
    </source>
</evidence>
<reference evidence="10 11" key="1">
    <citation type="submission" date="2016-09" db="EMBL/GenBank/DDBJ databases">
        <title>Draft genome sequence for the type strain of Desulfuribacillus alkaliarsenatis AHT28, an obligately anaerobic, sulfidogenic bacterium isolated from Russian soda lake sediments.</title>
        <authorList>
            <person name="Abin C.A."/>
            <person name="Hollibaugh J.T."/>
        </authorList>
    </citation>
    <scope>NUCLEOTIDE SEQUENCE [LARGE SCALE GENOMIC DNA]</scope>
    <source>
        <strain evidence="10 11">AHT28</strain>
    </source>
</reference>
<dbReference type="PANTHER" id="PTHR30570:SF1">
    <property type="entry name" value="PHOSPHATE-BINDING PROTEIN PSTS"/>
    <property type="match status" value="1"/>
</dbReference>
<evidence type="ECO:0000256" key="5">
    <source>
        <dbReference type="ARBA" id="ARBA00022592"/>
    </source>
</evidence>
<keyword evidence="5" id="KW-0592">Phosphate transport</keyword>
<gene>
    <name evidence="10" type="ORF">BHF68_12970</name>
</gene>
<dbReference type="Proteomes" id="UP000094296">
    <property type="component" value="Unassembled WGS sequence"/>
</dbReference>
<comment type="similarity">
    <text evidence="3">Belongs to the PstS family.</text>
</comment>
<protein>
    <recommendedName>
        <fullName evidence="9">PBP domain-containing protein</fullName>
    </recommendedName>
</protein>
<dbReference type="AlphaFoldDB" id="A0A1E5G4F4"/>
<evidence type="ECO:0000256" key="7">
    <source>
        <dbReference type="ARBA" id="ARBA00023139"/>
    </source>
</evidence>
<dbReference type="Gene3D" id="3.40.190.10">
    <property type="entry name" value="Periplasmic binding protein-like II"/>
    <property type="match status" value="2"/>
</dbReference>
<dbReference type="RefSeq" id="WP_069642372.1">
    <property type="nucleotide sequence ID" value="NZ_MIJE01000002.1"/>
</dbReference>
<keyword evidence="5" id="KW-0813">Transport</keyword>
<comment type="function">
    <text evidence="1">Part of the ABC transporter complex PstSACB involved in phosphate import.</text>
</comment>
<dbReference type="GO" id="GO:0005886">
    <property type="term" value="C:plasma membrane"/>
    <property type="evidence" value="ECO:0007669"/>
    <property type="project" value="UniProtKB-SubCell"/>
</dbReference>
<dbReference type="SUPFAM" id="SSF53850">
    <property type="entry name" value="Periplasmic binding protein-like II"/>
    <property type="match status" value="1"/>
</dbReference>
<evidence type="ECO:0000313" key="10">
    <source>
        <dbReference type="EMBL" id="OEF97975.1"/>
    </source>
</evidence>
<comment type="subcellular location">
    <subcellularLocation>
        <location evidence="2">Cell membrane</location>
        <topology evidence="2">Lipid-anchor</topology>
    </subcellularLocation>
</comment>
<evidence type="ECO:0000256" key="6">
    <source>
        <dbReference type="ARBA" id="ARBA00022729"/>
    </source>
</evidence>
<evidence type="ECO:0000259" key="9">
    <source>
        <dbReference type="Pfam" id="PF12849"/>
    </source>
</evidence>
<comment type="subunit">
    <text evidence="4">The complex is composed of two ATP-binding proteins (PstB), two transmembrane proteins (PstC and PstA) and a solute-binding protein (PstS).</text>
</comment>
<evidence type="ECO:0000313" key="11">
    <source>
        <dbReference type="Proteomes" id="UP000094296"/>
    </source>
</evidence>
<dbReference type="GO" id="GO:0006817">
    <property type="term" value="P:phosphate ion transport"/>
    <property type="evidence" value="ECO:0007669"/>
    <property type="project" value="UniProtKB-KW"/>
</dbReference>
<keyword evidence="6" id="KW-0732">Signal</keyword>
<dbReference type="PANTHER" id="PTHR30570">
    <property type="entry name" value="PERIPLASMIC PHOSPHATE BINDING COMPONENT OF PHOSPHATE ABC TRANSPORTER"/>
    <property type="match status" value="1"/>
</dbReference>
<dbReference type="InterPro" id="IPR050811">
    <property type="entry name" value="Phosphate_ABC_transporter"/>
</dbReference>
<dbReference type="Pfam" id="PF12849">
    <property type="entry name" value="PBP_like_2"/>
    <property type="match status" value="1"/>
</dbReference>
<evidence type="ECO:0000256" key="2">
    <source>
        <dbReference type="ARBA" id="ARBA00004193"/>
    </source>
</evidence>
<evidence type="ECO:0000256" key="3">
    <source>
        <dbReference type="ARBA" id="ARBA00008725"/>
    </source>
</evidence>
<keyword evidence="7" id="KW-0564">Palmitate</keyword>